<feature type="transmembrane region" description="Helical" evidence="7">
    <location>
        <begin position="183"/>
        <end position="201"/>
    </location>
</feature>
<sequence length="303" mass="33658">MKKIKIAYLSAIANAIIVGLSFIFMKIALIYTDPLNILAHRFTVSFITISIPILLRWIKLNIGLEDIKKILPLSIFYPALFFAFQSFGLSYISSSEAGIIHATIPIITLILATFVLKEKTTLLEKISVFLSVGGVVYIFLMKGINFKSSSFIGIVLIFLSAISSSSYNVLARKIVQKYKFIDVTYVMIFIGFISFNLLSIVDRLYKGDLKTYFSAFSSQDFLISILYLGILSSVVTSLLSNYALSIISAPKMSVFNNLSTLVTVVAGVLLLNETLYYYHIIGIVSILIGVLGTNLDKLRKDSL</sequence>
<evidence type="ECO:0000256" key="2">
    <source>
        <dbReference type="ARBA" id="ARBA00007362"/>
    </source>
</evidence>
<keyword evidence="5 7" id="KW-1133">Transmembrane helix</keyword>
<dbReference type="InterPro" id="IPR000620">
    <property type="entry name" value="EamA_dom"/>
</dbReference>
<accession>A0ABS6FZ10</accession>
<feature type="transmembrane region" description="Helical" evidence="7">
    <location>
        <begin position="221"/>
        <end position="242"/>
    </location>
</feature>
<feature type="domain" description="EamA" evidence="8">
    <location>
        <begin position="6"/>
        <end position="139"/>
    </location>
</feature>
<organism evidence="9 10">
    <name type="scientific">Alkaliphilus flagellatus</name>
    <dbReference type="NCBI Taxonomy" id="2841507"/>
    <lineage>
        <taxon>Bacteria</taxon>
        <taxon>Bacillati</taxon>
        <taxon>Bacillota</taxon>
        <taxon>Clostridia</taxon>
        <taxon>Peptostreptococcales</taxon>
        <taxon>Natronincolaceae</taxon>
        <taxon>Alkaliphilus</taxon>
    </lineage>
</organism>
<dbReference type="InterPro" id="IPR050638">
    <property type="entry name" value="AA-Vitamin_Transporters"/>
</dbReference>
<evidence type="ECO:0000313" key="9">
    <source>
        <dbReference type="EMBL" id="MBU5675303.1"/>
    </source>
</evidence>
<name>A0ABS6FZ10_9FIRM</name>
<keyword evidence="10" id="KW-1185">Reference proteome</keyword>
<feature type="transmembrane region" description="Helical" evidence="7">
    <location>
        <begin position="151"/>
        <end position="171"/>
    </location>
</feature>
<comment type="caution">
    <text evidence="9">The sequence shown here is derived from an EMBL/GenBank/DDBJ whole genome shotgun (WGS) entry which is preliminary data.</text>
</comment>
<dbReference type="PANTHER" id="PTHR32322">
    <property type="entry name" value="INNER MEMBRANE TRANSPORTER"/>
    <property type="match status" value="1"/>
</dbReference>
<keyword evidence="6 7" id="KW-0472">Membrane</keyword>
<evidence type="ECO:0000256" key="6">
    <source>
        <dbReference type="ARBA" id="ARBA00023136"/>
    </source>
</evidence>
<feature type="transmembrane region" description="Helical" evidence="7">
    <location>
        <begin position="7"/>
        <end position="31"/>
    </location>
</feature>
<evidence type="ECO:0000256" key="3">
    <source>
        <dbReference type="ARBA" id="ARBA00022475"/>
    </source>
</evidence>
<evidence type="ECO:0000256" key="5">
    <source>
        <dbReference type="ARBA" id="ARBA00022989"/>
    </source>
</evidence>
<feature type="domain" description="EamA" evidence="8">
    <location>
        <begin position="152"/>
        <end position="294"/>
    </location>
</feature>
<feature type="transmembrane region" description="Helical" evidence="7">
    <location>
        <begin position="277"/>
        <end position="295"/>
    </location>
</feature>
<feature type="transmembrane region" description="Helical" evidence="7">
    <location>
        <begin position="98"/>
        <end position="116"/>
    </location>
</feature>
<evidence type="ECO:0000256" key="4">
    <source>
        <dbReference type="ARBA" id="ARBA00022692"/>
    </source>
</evidence>
<keyword evidence="4 7" id="KW-0812">Transmembrane</keyword>
<feature type="transmembrane region" description="Helical" evidence="7">
    <location>
        <begin position="254"/>
        <end position="271"/>
    </location>
</feature>
<evidence type="ECO:0000313" key="10">
    <source>
        <dbReference type="Proteomes" id="UP000779508"/>
    </source>
</evidence>
<keyword evidence="3" id="KW-1003">Cell membrane</keyword>
<feature type="transmembrane region" description="Helical" evidence="7">
    <location>
        <begin position="128"/>
        <end position="145"/>
    </location>
</feature>
<protein>
    <submittedName>
        <fullName evidence="9">DMT family transporter</fullName>
    </submittedName>
</protein>
<dbReference type="EMBL" id="JAHLQK010000001">
    <property type="protein sequence ID" value="MBU5675303.1"/>
    <property type="molecule type" value="Genomic_DNA"/>
</dbReference>
<comment type="subcellular location">
    <subcellularLocation>
        <location evidence="1">Cell membrane</location>
        <topology evidence="1">Multi-pass membrane protein</topology>
    </subcellularLocation>
</comment>
<reference evidence="9 10" key="1">
    <citation type="submission" date="2021-06" db="EMBL/GenBank/DDBJ databases">
        <authorList>
            <person name="Sun Q."/>
            <person name="Li D."/>
        </authorList>
    </citation>
    <scope>NUCLEOTIDE SEQUENCE [LARGE SCALE GENOMIC DNA]</scope>
    <source>
        <strain evidence="9 10">MSJ-5</strain>
    </source>
</reference>
<dbReference type="PANTHER" id="PTHR32322:SF18">
    <property type="entry name" value="S-ADENOSYLMETHIONINE_S-ADENOSYLHOMOCYSTEINE TRANSPORTER"/>
    <property type="match status" value="1"/>
</dbReference>
<evidence type="ECO:0000256" key="1">
    <source>
        <dbReference type="ARBA" id="ARBA00004651"/>
    </source>
</evidence>
<dbReference type="Pfam" id="PF00892">
    <property type="entry name" value="EamA"/>
    <property type="match status" value="2"/>
</dbReference>
<evidence type="ECO:0000259" key="8">
    <source>
        <dbReference type="Pfam" id="PF00892"/>
    </source>
</evidence>
<evidence type="ECO:0000256" key="7">
    <source>
        <dbReference type="SAM" id="Phobius"/>
    </source>
</evidence>
<dbReference type="Proteomes" id="UP000779508">
    <property type="component" value="Unassembled WGS sequence"/>
</dbReference>
<feature type="transmembrane region" description="Helical" evidence="7">
    <location>
        <begin position="70"/>
        <end position="92"/>
    </location>
</feature>
<dbReference type="RefSeq" id="WP_216414795.1">
    <property type="nucleotide sequence ID" value="NZ_JAHLQK010000001.1"/>
</dbReference>
<feature type="transmembrane region" description="Helical" evidence="7">
    <location>
        <begin position="37"/>
        <end position="58"/>
    </location>
</feature>
<proteinExistence type="inferred from homology"/>
<comment type="similarity">
    <text evidence="2">Belongs to the EamA transporter family.</text>
</comment>
<gene>
    <name evidence="9" type="ORF">KQI88_02595</name>
</gene>